<dbReference type="CDD" id="cd00130">
    <property type="entry name" value="PAS"/>
    <property type="match status" value="1"/>
</dbReference>
<feature type="domain" description="PAC" evidence="2">
    <location>
        <begin position="95"/>
        <end position="149"/>
    </location>
</feature>
<evidence type="ECO:0000259" key="2">
    <source>
        <dbReference type="PROSITE" id="PS50113"/>
    </source>
</evidence>
<proteinExistence type="predicted"/>
<dbReference type="InterPro" id="IPR035965">
    <property type="entry name" value="PAS-like_dom_sf"/>
</dbReference>
<dbReference type="PROSITE" id="PS50112">
    <property type="entry name" value="PAS"/>
    <property type="match status" value="1"/>
</dbReference>
<accession>E1YAR4</accession>
<name>E1YAR4_9BACT</name>
<dbReference type="NCBIfam" id="TIGR00229">
    <property type="entry name" value="sensory_box"/>
    <property type="match status" value="1"/>
</dbReference>
<dbReference type="InterPro" id="IPR052155">
    <property type="entry name" value="Biofilm_reg_signaling"/>
</dbReference>
<evidence type="ECO:0008006" key="4">
    <source>
        <dbReference type="Google" id="ProtNLM"/>
    </source>
</evidence>
<dbReference type="AlphaFoldDB" id="E1YAR4"/>
<dbReference type="PROSITE" id="PS50113">
    <property type="entry name" value="PAC"/>
    <property type="match status" value="2"/>
</dbReference>
<protein>
    <recommendedName>
        <fullName evidence="4">PAS domain S-box protein</fullName>
    </recommendedName>
</protein>
<dbReference type="PANTHER" id="PTHR44757:SF2">
    <property type="entry name" value="BIOFILM ARCHITECTURE MAINTENANCE PROTEIN MBAA"/>
    <property type="match status" value="1"/>
</dbReference>
<organism evidence="3">
    <name type="scientific">uncultured Desulfobacterium sp</name>
    <dbReference type="NCBI Taxonomy" id="201089"/>
    <lineage>
        <taxon>Bacteria</taxon>
        <taxon>Pseudomonadati</taxon>
        <taxon>Thermodesulfobacteriota</taxon>
        <taxon>Desulfobacteria</taxon>
        <taxon>Desulfobacterales</taxon>
        <taxon>Desulfobacteriaceae</taxon>
        <taxon>Desulfobacterium</taxon>
        <taxon>environmental samples</taxon>
    </lineage>
</organism>
<dbReference type="EMBL" id="FR695866">
    <property type="protein sequence ID" value="CBX27658.1"/>
    <property type="molecule type" value="Genomic_DNA"/>
</dbReference>
<feature type="domain" description="PAS" evidence="1">
    <location>
        <begin position="18"/>
        <end position="93"/>
    </location>
</feature>
<dbReference type="SMART" id="SM00086">
    <property type="entry name" value="PAC"/>
    <property type="match status" value="1"/>
</dbReference>
<dbReference type="Gene3D" id="3.30.450.20">
    <property type="entry name" value="PAS domain"/>
    <property type="match status" value="1"/>
</dbReference>
<sequence length="194" mass="22479">MRSDITQRKLAEEALKQIQQHYRNLFEEAPVMYVITRNQDGVPVIVDCNALFLSALGYTISEVLKHPLADFYTSQSRTELLECGGYQRALKNRFTQEDRQLVAKDGRIIETMMRAVPEIDKDEQGNVKGALSTARDITEQRQIEMQLRMKIDELQRWNKAVMGREMRVIELKREVNELLVKSGQRRVILPAISD</sequence>
<dbReference type="Pfam" id="PF13426">
    <property type="entry name" value="PAS_9"/>
    <property type="match status" value="1"/>
</dbReference>
<dbReference type="PANTHER" id="PTHR44757">
    <property type="entry name" value="DIGUANYLATE CYCLASE DGCP"/>
    <property type="match status" value="1"/>
</dbReference>
<evidence type="ECO:0000259" key="1">
    <source>
        <dbReference type="PROSITE" id="PS50112"/>
    </source>
</evidence>
<dbReference type="SUPFAM" id="SSF55785">
    <property type="entry name" value="PYP-like sensor domain (PAS domain)"/>
    <property type="match status" value="1"/>
</dbReference>
<dbReference type="InterPro" id="IPR000700">
    <property type="entry name" value="PAS-assoc_C"/>
</dbReference>
<reference evidence="3" key="1">
    <citation type="journal article" date="2011" name="Environ. Microbiol.">
        <title>Genomic insights into the metabolic potential of the polycyclic aromatic hydrocarbon degrading sulfate-reducing Deltaproteobacterium N47.</title>
        <authorList>
            <person name="Bergmann F."/>
            <person name="Selesi D."/>
            <person name="Weinmaier T."/>
            <person name="Tischler P."/>
            <person name="Rattei T."/>
            <person name="Meckenstock R.U."/>
        </authorList>
    </citation>
    <scope>NUCLEOTIDE SEQUENCE</scope>
</reference>
<gene>
    <name evidence="3" type="ORF">N47_H24800</name>
</gene>
<feature type="domain" description="PAC" evidence="2">
    <location>
        <begin position="1"/>
        <end position="17"/>
    </location>
</feature>
<dbReference type="InterPro" id="IPR000014">
    <property type="entry name" value="PAS"/>
</dbReference>
<evidence type="ECO:0000313" key="3">
    <source>
        <dbReference type="EMBL" id="CBX27658.1"/>
    </source>
</evidence>
<dbReference type="InterPro" id="IPR001610">
    <property type="entry name" value="PAC"/>
</dbReference>